<dbReference type="PRINTS" id="PR00138">
    <property type="entry name" value="MATRIXIN"/>
</dbReference>
<evidence type="ECO:0000256" key="1">
    <source>
        <dbReference type="ARBA" id="ARBA00009614"/>
    </source>
</evidence>
<keyword evidence="15" id="KW-1185">Reference proteome</keyword>
<dbReference type="SUPFAM" id="SSF55486">
    <property type="entry name" value="Metalloproteases ('zincins'), catalytic domain"/>
    <property type="match status" value="2"/>
</dbReference>
<evidence type="ECO:0000256" key="12">
    <source>
        <dbReference type="PIRSR" id="PIRSR621190-5"/>
    </source>
</evidence>
<dbReference type="PANTHER" id="PTHR10201:SF304">
    <property type="entry name" value="PEPTIDASE METALLOPEPTIDASE DOMAIN-CONTAINING PROTEIN"/>
    <property type="match status" value="1"/>
</dbReference>
<keyword evidence="3 11" id="KW-0479">Metal-binding</keyword>
<comment type="cofactor">
    <cofactor evidence="11">
        <name>Ca(2+)</name>
        <dbReference type="ChEBI" id="CHEBI:29108"/>
    </cofactor>
    <text evidence="11">Can bind about 5 Ca(2+) ions per subunit.</text>
</comment>
<dbReference type="FunFam" id="3.40.390.10:FF:000018">
    <property type="entry name" value="Metalloendoproteinase 1"/>
    <property type="match status" value="1"/>
</dbReference>
<keyword evidence="7" id="KW-0482">Metalloprotease</keyword>
<dbReference type="PROSITE" id="PS00546">
    <property type="entry name" value="CYSTEINE_SWITCH"/>
    <property type="match status" value="1"/>
</dbReference>
<feature type="binding site" evidence="11">
    <location>
        <position position="356"/>
    </location>
    <ligand>
        <name>Ca(2+)</name>
        <dbReference type="ChEBI" id="CHEBI:29108"/>
        <label>2</label>
    </ligand>
</feature>
<keyword evidence="9" id="KW-0325">Glycoprotein</keyword>
<accession>A0AAV0NAY3</accession>
<feature type="binding site" evidence="11">
    <location>
        <position position="415"/>
    </location>
    <ligand>
        <name>Zn(2+)</name>
        <dbReference type="ChEBI" id="CHEBI:29105"/>
        <label>2</label>
        <note>catalytic</note>
    </ligand>
</feature>
<evidence type="ECO:0000256" key="10">
    <source>
        <dbReference type="PIRSR" id="PIRSR621190-1"/>
    </source>
</evidence>
<dbReference type="InterPro" id="IPR002477">
    <property type="entry name" value="Peptidoglycan-bd-like"/>
</dbReference>
<feature type="binding site" evidence="11">
    <location>
        <position position="391"/>
    </location>
    <ligand>
        <name>Zn(2+)</name>
        <dbReference type="ChEBI" id="CHEBI:29105"/>
        <label>1</label>
    </ligand>
</feature>
<keyword evidence="11" id="KW-0106">Calcium</keyword>
<dbReference type="GO" id="GO:0030574">
    <property type="term" value="P:collagen catabolic process"/>
    <property type="evidence" value="ECO:0007669"/>
    <property type="project" value="TreeGrafter"/>
</dbReference>
<feature type="binding site" evidence="11">
    <location>
        <position position="373"/>
    </location>
    <ligand>
        <name>Ca(2+)</name>
        <dbReference type="ChEBI" id="CHEBI:29108"/>
        <label>3</label>
    </ligand>
</feature>
<evidence type="ECO:0000313" key="14">
    <source>
        <dbReference type="EMBL" id="CAI0455746.1"/>
    </source>
</evidence>
<feature type="short sequence motif" description="Cysteine switch" evidence="12">
    <location>
        <begin position="261"/>
        <end position="268"/>
    </location>
</feature>
<evidence type="ECO:0000259" key="13">
    <source>
        <dbReference type="SMART" id="SM00235"/>
    </source>
</evidence>
<proteinExistence type="inferred from homology"/>
<evidence type="ECO:0000256" key="2">
    <source>
        <dbReference type="ARBA" id="ARBA00022670"/>
    </source>
</evidence>
<dbReference type="PANTHER" id="PTHR10201">
    <property type="entry name" value="MATRIX METALLOPROTEINASE"/>
    <property type="match status" value="1"/>
</dbReference>
<keyword evidence="4" id="KW-0732">Signal</keyword>
<dbReference type="InterPro" id="IPR021190">
    <property type="entry name" value="Pept_M10A"/>
</dbReference>
<keyword evidence="8" id="KW-0865">Zymogen</keyword>
<dbReference type="InterPro" id="IPR036365">
    <property type="entry name" value="PGBD-like_sf"/>
</dbReference>
<keyword evidence="2" id="KW-0645">Protease</keyword>
<feature type="binding site" evidence="11">
    <location>
        <position position="425"/>
    </location>
    <ligand>
        <name>Zn(2+)</name>
        <dbReference type="ChEBI" id="CHEBI:29105"/>
        <label>2</label>
        <note>catalytic</note>
    </ligand>
</feature>
<dbReference type="CDD" id="cd04278">
    <property type="entry name" value="ZnMc_MMP"/>
    <property type="match status" value="1"/>
</dbReference>
<evidence type="ECO:0000256" key="6">
    <source>
        <dbReference type="ARBA" id="ARBA00022833"/>
    </source>
</evidence>
<dbReference type="InterPro" id="IPR024079">
    <property type="entry name" value="MetalloPept_cat_dom_sf"/>
</dbReference>
<organism evidence="14 15">
    <name type="scientific">Linum tenue</name>
    <dbReference type="NCBI Taxonomy" id="586396"/>
    <lineage>
        <taxon>Eukaryota</taxon>
        <taxon>Viridiplantae</taxon>
        <taxon>Streptophyta</taxon>
        <taxon>Embryophyta</taxon>
        <taxon>Tracheophyta</taxon>
        <taxon>Spermatophyta</taxon>
        <taxon>Magnoliopsida</taxon>
        <taxon>eudicotyledons</taxon>
        <taxon>Gunneridae</taxon>
        <taxon>Pentapetalae</taxon>
        <taxon>rosids</taxon>
        <taxon>fabids</taxon>
        <taxon>Malpighiales</taxon>
        <taxon>Linaceae</taxon>
        <taxon>Linum</taxon>
    </lineage>
</organism>
<protein>
    <recommendedName>
        <fullName evidence="13">Peptidase metallopeptidase domain-containing protein</fullName>
    </recommendedName>
</protein>
<dbReference type="GO" id="GO:0008270">
    <property type="term" value="F:zinc ion binding"/>
    <property type="evidence" value="ECO:0007669"/>
    <property type="project" value="InterPro"/>
</dbReference>
<evidence type="ECO:0000256" key="4">
    <source>
        <dbReference type="ARBA" id="ARBA00022729"/>
    </source>
</evidence>
<dbReference type="InterPro" id="IPR001818">
    <property type="entry name" value="Pept_M10_metallopeptidase"/>
</dbReference>
<feature type="binding site" evidence="11">
    <location>
        <position position="396"/>
    </location>
    <ligand>
        <name>Ca(2+)</name>
        <dbReference type="ChEBI" id="CHEBI:29108"/>
        <label>3</label>
    </ligand>
</feature>
<feature type="binding site" evidence="11">
    <location>
        <position position="374"/>
    </location>
    <ligand>
        <name>Ca(2+)</name>
        <dbReference type="ChEBI" id="CHEBI:29108"/>
        <label>3</label>
    </ligand>
</feature>
<feature type="active site" evidence="10">
    <location>
        <position position="416"/>
    </location>
</feature>
<dbReference type="SUPFAM" id="SSF47090">
    <property type="entry name" value="PGBD-like"/>
    <property type="match status" value="1"/>
</dbReference>
<evidence type="ECO:0000256" key="3">
    <source>
        <dbReference type="ARBA" id="ARBA00022723"/>
    </source>
</evidence>
<dbReference type="GO" id="GO:0031012">
    <property type="term" value="C:extracellular matrix"/>
    <property type="evidence" value="ECO:0007669"/>
    <property type="project" value="InterPro"/>
</dbReference>
<dbReference type="AlphaFoldDB" id="A0AAV0NAY3"/>
<reference evidence="14" key="1">
    <citation type="submission" date="2022-08" db="EMBL/GenBank/DDBJ databases">
        <authorList>
            <person name="Gutierrez-Valencia J."/>
        </authorList>
    </citation>
    <scope>NUCLEOTIDE SEQUENCE</scope>
</reference>
<feature type="binding site" evidence="11">
    <location>
        <position position="433"/>
    </location>
    <ligand>
        <name>Zn(2+)</name>
        <dbReference type="ChEBI" id="CHEBI:29105"/>
        <label>2</label>
        <note>catalytic</note>
    </ligand>
</feature>
<dbReference type="EMBL" id="CAMGYJ010000008">
    <property type="protein sequence ID" value="CAI0455746.1"/>
    <property type="molecule type" value="Genomic_DNA"/>
</dbReference>
<feature type="binding site" evidence="11">
    <location>
        <position position="381"/>
    </location>
    <ligand>
        <name>Zn(2+)</name>
        <dbReference type="ChEBI" id="CHEBI:29105"/>
        <label>1</label>
    </ligand>
</feature>
<feature type="binding site" evidence="11">
    <location>
        <position position="366"/>
    </location>
    <ligand>
        <name>Zn(2+)</name>
        <dbReference type="ChEBI" id="CHEBI:29105"/>
        <label>1</label>
    </ligand>
</feature>
<feature type="binding site" evidence="11">
    <location>
        <position position="393"/>
    </location>
    <ligand>
        <name>Ca(2+)</name>
        <dbReference type="ChEBI" id="CHEBI:29108"/>
        <label>3</label>
    </ligand>
</feature>
<keyword evidence="6 11" id="KW-0862">Zinc</keyword>
<evidence type="ECO:0000256" key="5">
    <source>
        <dbReference type="ARBA" id="ARBA00022801"/>
    </source>
</evidence>
<dbReference type="InterPro" id="IPR006026">
    <property type="entry name" value="Peptidase_Metallo"/>
</dbReference>
<dbReference type="Gene3D" id="3.40.390.10">
    <property type="entry name" value="Collagenase (Catalytic Domain)"/>
    <property type="match status" value="2"/>
</dbReference>
<keyword evidence="5" id="KW-0378">Hydrolase</keyword>
<dbReference type="Pfam" id="PF01471">
    <property type="entry name" value="PG_binding_1"/>
    <property type="match status" value="1"/>
</dbReference>
<feature type="domain" description="Peptidase metallopeptidase" evidence="13">
    <location>
        <begin position="1"/>
        <end position="136"/>
    </location>
</feature>
<feature type="binding site" description="in inhibited form" evidence="11">
    <location>
        <position position="263"/>
    </location>
    <ligand>
        <name>Zn(2+)</name>
        <dbReference type="ChEBI" id="CHEBI:29105"/>
        <label>2</label>
        <note>catalytic</note>
    </ligand>
</feature>
<comment type="caution">
    <text evidence="14">The sequence shown here is derived from an EMBL/GenBank/DDBJ whole genome shotgun (WGS) entry which is preliminary data.</text>
</comment>
<comment type="similarity">
    <text evidence="1">Belongs to the peptidase M10A family. Matrix metalloproteinases (MMPs) subfamily.</text>
</comment>
<evidence type="ECO:0000256" key="11">
    <source>
        <dbReference type="PIRSR" id="PIRSR621190-2"/>
    </source>
</evidence>
<dbReference type="GO" id="GO:0030198">
    <property type="term" value="P:extracellular matrix organization"/>
    <property type="evidence" value="ECO:0007669"/>
    <property type="project" value="TreeGrafter"/>
</dbReference>
<dbReference type="Pfam" id="PF00413">
    <property type="entry name" value="Peptidase_M10"/>
    <property type="match status" value="2"/>
</dbReference>
<evidence type="ECO:0000256" key="7">
    <source>
        <dbReference type="ARBA" id="ARBA00023049"/>
    </source>
</evidence>
<feature type="binding site" evidence="11">
    <location>
        <position position="368"/>
    </location>
    <ligand>
        <name>Zn(2+)</name>
        <dbReference type="ChEBI" id="CHEBI:29105"/>
        <label>1</label>
    </ligand>
</feature>
<name>A0AAV0NAY3_9ROSI</name>
<evidence type="ECO:0000256" key="8">
    <source>
        <dbReference type="ARBA" id="ARBA00023145"/>
    </source>
</evidence>
<dbReference type="InterPro" id="IPR033739">
    <property type="entry name" value="M10A_MMP"/>
</dbReference>
<evidence type="ECO:0000256" key="9">
    <source>
        <dbReference type="ARBA" id="ARBA00023180"/>
    </source>
</evidence>
<evidence type="ECO:0000313" key="15">
    <source>
        <dbReference type="Proteomes" id="UP001154282"/>
    </source>
</evidence>
<comment type="cofactor">
    <cofactor evidence="11">
        <name>Zn(2+)</name>
        <dbReference type="ChEBI" id="CHEBI:29105"/>
    </cofactor>
    <text evidence="11">Binds 2 Zn(2+) ions per subunit.</text>
</comment>
<dbReference type="GO" id="GO:0004222">
    <property type="term" value="F:metalloendopeptidase activity"/>
    <property type="evidence" value="ECO:0007669"/>
    <property type="project" value="InterPro"/>
</dbReference>
<dbReference type="InterPro" id="IPR021158">
    <property type="entry name" value="Pept_M10A_Zn_BS"/>
</dbReference>
<dbReference type="SMART" id="SM00235">
    <property type="entry name" value="ZnMc"/>
    <property type="match status" value="2"/>
</dbReference>
<sequence>MPEEAVAPVARAFQTWAENTQFEFQRVGGNPGDTVDITVGFYSGDHGDRFPFVGRTVAHAFAPEDGRFHYDADDRWGVREPGAMDWETVALHEIGHLLGLGHSNVEEAIMFASIPVGAAKGLNADDVQGIRALYNPLFLPFTCSIPIIFLSSSMASTSFFLLLLPLLLLLQTLPSSSNAHSTATSFLDHFTEAPKIGDRHPAIAGVKTYLRRYGYLSVDDIDDDHYFDVLLESALKTYQSNFKLDPTGRLDPPTAAMMRTPRCGVPDVLNGTNWMAAPAKVTHHHHSRFRTTARYNFFPGNPTWPEGKRNLTYGFLPGTPEMARKPVARAFKKWGAHSRGRFAFVATEDDHAESADIKIGFFSGYHGDTGSFDGPGGSLAHSSPPKSGLLHFDSEETWAVGSVQKAFDVETVALHEIGHILGLMHSSVPSAIMYPAVGDGVTKQLSRDDVHGFRALYKV</sequence>
<feature type="domain" description="Peptidase metallopeptidase" evidence="13">
    <location>
        <begin position="300"/>
        <end position="459"/>
    </location>
</feature>
<dbReference type="Proteomes" id="UP001154282">
    <property type="component" value="Unassembled WGS sequence"/>
</dbReference>
<feature type="binding site" evidence="11">
    <location>
        <position position="396"/>
    </location>
    <ligand>
        <name>Ca(2+)</name>
        <dbReference type="ChEBI" id="CHEBI:29108"/>
        <label>1</label>
    </ligand>
</feature>
<feature type="binding site" evidence="11">
    <location>
        <position position="419"/>
    </location>
    <ligand>
        <name>Zn(2+)</name>
        <dbReference type="ChEBI" id="CHEBI:29105"/>
        <label>2</label>
        <note>catalytic</note>
    </ligand>
</feature>
<dbReference type="GO" id="GO:0006508">
    <property type="term" value="P:proteolysis"/>
    <property type="evidence" value="ECO:0007669"/>
    <property type="project" value="UniProtKB-KW"/>
</dbReference>
<gene>
    <name evidence="14" type="ORF">LITE_LOCUS32479</name>
</gene>